<accession>A0A8K0L374</accession>
<dbReference type="AlphaFoldDB" id="A0A8K0L374"/>
<dbReference type="Gene3D" id="3.40.50.300">
    <property type="entry name" value="P-loop containing nucleotide triphosphate hydrolases"/>
    <property type="match status" value="1"/>
</dbReference>
<evidence type="ECO:0000256" key="1">
    <source>
        <dbReference type="SAM" id="MobiDB-lite"/>
    </source>
</evidence>
<dbReference type="InterPro" id="IPR050896">
    <property type="entry name" value="Mito_lipid_metab_GTPase"/>
</dbReference>
<name>A0A8K0L374_9PEZI</name>
<feature type="compositionally biased region" description="Basic and acidic residues" evidence="1">
    <location>
        <begin position="472"/>
        <end position="481"/>
    </location>
</feature>
<feature type="region of interest" description="Disordered" evidence="1">
    <location>
        <begin position="455"/>
        <end position="481"/>
    </location>
</feature>
<dbReference type="SUPFAM" id="SSF52540">
    <property type="entry name" value="P-loop containing nucleoside triphosphate hydrolases"/>
    <property type="match status" value="1"/>
</dbReference>
<dbReference type="Proteomes" id="UP000809789">
    <property type="component" value="Unassembled WGS sequence"/>
</dbReference>
<reference evidence="2" key="1">
    <citation type="submission" date="2021-07" db="EMBL/GenBank/DDBJ databases">
        <title>Elsinoe batatas strain:CRI-CJ2 Genome sequencing and assembly.</title>
        <authorList>
            <person name="Huang L."/>
        </authorList>
    </citation>
    <scope>NUCLEOTIDE SEQUENCE</scope>
    <source>
        <strain evidence="2">CRI-CJ2</strain>
    </source>
</reference>
<dbReference type="OrthoDB" id="1696305at2759"/>
<dbReference type="EMBL" id="JAESVG020000005">
    <property type="protein sequence ID" value="KAG8627639.1"/>
    <property type="molecule type" value="Genomic_DNA"/>
</dbReference>
<dbReference type="GO" id="GO:0005739">
    <property type="term" value="C:mitochondrion"/>
    <property type="evidence" value="ECO:0007669"/>
    <property type="project" value="TreeGrafter"/>
</dbReference>
<dbReference type="PANTHER" id="PTHR46434:SF1">
    <property type="entry name" value="GENETIC INTERACTOR OF PROHIBITINS 3, MITOCHONDRIAL"/>
    <property type="match status" value="1"/>
</dbReference>
<dbReference type="InterPro" id="IPR027417">
    <property type="entry name" value="P-loop_NTPase"/>
</dbReference>
<gene>
    <name evidence="2" type="ORF">KVT40_005122</name>
</gene>
<proteinExistence type="predicted"/>
<protein>
    <submittedName>
        <fullName evidence="2">Uncharacterized protein</fullName>
    </submittedName>
</protein>
<evidence type="ECO:0000313" key="2">
    <source>
        <dbReference type="EMBL" id="KAG8627639.1"/>
    </source>
</evidence>
<keyword evidence="3" id="KW-1185">Reference proteome</keyword>
<comment type="caution">
    <text evidence="2">The sequence shown here is derived from an EMBL/GenBank/DDBJ whole genome shotgun (WGS) entry which is preliminary data.</text>
</comment>
<sequence>MSLIPSLQQDLRLPRLRTQNRRSKHTSYARGRVAEVCFIITRADLLAPKKEQVDTLLPYLRELLRDALGNTGKNVRLGNVKCVSAKRGWWTKAVKEEIWSRGGAGWLVGKVNVGKSSLFEVVFPKGRGAAQSYNPSHSDQGLYALEQAQRLDALSASTTNTPADVDDPDEIILSEESDLLPPPQPERAFPSMPISSALPGTTASPIRIPFGAGKGELIDLPGIVRSTLENHLVPSQRAQLIMSSRLSPEQIVIKPGQSLLIGGGLVRITNPSEKDVLLAYPFVPLDTHLTSTTKAEELRKGERDMDIPSVLATESKSSIKSAGKMELKWDVTKARAGPLTRKDAVGLKAERLPFVVWSADVVIEGVGWIELVAQRRRRDFDLARREEAFKGRMQGHEEQDGEKPFADTPMGGTEERVARRSIWPTVEVFSPEGKHVAIRRPMGAWLLAQKVKKKVAPGARQRRSMRSVKMSDAGRKRMADG</sequence>
<dbReference type="PANTHER" id="PTHR46434">
    <property type="entry name" value="GENETIC INTERACTOR OF PROHIBITINS 3, MITOCHONDRIAL"/>
    <property type="match status" value="1"/>
</dbReference>
<feature type="compositionally biased region" description="Basic and acidic residues" evidence="1">
    <location>
        <begin position="391"/>
        <end position="405"/>
    </location>
</feature>
<organism evidence="2 3">
    <name type="scientific">Elsinoe batatas</name>
    <dbReference type="NCBI Taxonomy" id="2601811"/>
    <lineage>
        <taxon>Eukaryota</taxon>
        <taxon>Fungi</taxon>
        <taxon>Dikarya</taxon>
        <taxon>Ascomycota</taxon>
        <taxon>Pezizomycotina</taxon>
        <taxon>Dothideomycetes</taxon>
        <taxon>Dothideomycetidae</taxon>
        <taxon>Myriangiales</taxon>
        <taxon>Elsinoaceae</taxon>
        <taxon>Elsinoe</taxon>
    </lineage>
</organism>
<evidence type="ECO:0000313" key="3">
    <source>
        <dbReference type="Proteomes" id="UP000809789"/>
    </source>
</evidence>
<feature type="region of interest" description="Disordered" evidence="1">
    <location>
        <begin position="391"/>
        <end position="417"/>
    </location>
</feature>
<feature type="compositionally biased region" description="Basic residues" evidence="1">
    <location>
        <begin position="455"/>
        <end position="466"/>
    </location>
</feature>